<protein>
    <submittedName>
        <fullName evidence="1">Glycosyltransferase family 4 protein</fullName>
    </submittedName>
</protein>
<evidence type="ECO:0000313" key="2">
    <source>
        <dbReference type="Proteomes" id="UP000318237"/>
    </source>
</evidence>
<evidence type="ECO:0000313" key="1">
    <source>
        <dbReference type="EMBL" id="QDE47854.1"/>
    </source>
</evidence>
<organism evidence="1 2">
    <name type="scientific">Enterobacter hormaechei</name>
    <dbReference type="NCBI Taxonomy" id="158836"/>
    <lineage>
        <taxon>Bacteria</taxon>
        <taxon>Pseudomonadati</taxon>
        <taxon>Pseudomonadota</taxon>
        <taxon>Gammaproteobacteria</taxon>
        <taxon>Enterobacterales</taxon>
        <taxon>Enterobacteriaceae</taxon>
        <taxon>Enterobacter</taxon>
        <taxon>Enterobacter cloacae complex</taxon>
    </lineage>
</organism>
<accession>A0A4Y5ZPZ8</accession>
<dbReference type="GO" id="GO:0016757">
    <property type="term" value="F:glycosyltransferase activity"/>
    <property type="evidence" value="ECO:0007669"/>
    <property type="project" value="TreeGrafter"/>
</dbReference>
<reference evidence="1 2" key="1">
    <citation type="submission" date="2019-06" db="EMBL/GenBank/DDBJ databases">
        <title>Whole genome sequencing of XDR Enterobacter.</title>
        <authorList>
            <person name="Gnana Soundari P."/>
            <person name="Vijayakumar R."/>
            <person name="Krishnan P."/>
        </authorList>
    </citation>
    <scope>NUCLEOTIDE SEQUENCE [LARGE SCALE GENOMIC DNA]</scope>
    <source>
        <strain evidence="1 2">C126</strain>
    </source>
</reference>
<dbReference type="AlphaFoldDB" id="A0A4Y5ZPZ8"/>
<gene>
    <name evidence="1" type="ORF">EIN43_25925</name>
</gene>
<dbReference type="PANTHER" id="PTHR12526">
    <property type="entry name" value="GLYCOSYLTRANSFERASE"/>
    <property type="match status" value="1"/>
</dbReference>
<sequence>MEAWQNQEIINYLGFTDHVENELKLSDCIVLPSYYREGVPKSLLEAAAIGRPIITTDNVGCKEVVDDGVNGFLCEPRSMTSLMYNLENSFYYRLLKRKNEREK</sequence>
<dbReference type="Proteomes" id="UP000318237">
    <property type="component" value="Chromosome"/>
</dbReference>
<proteinExistence type="predicted"/>
<dbReference type="Gene3D" id="3.40.50.2000">
    <property type="entry name" value="Glycogen Phosphorylase B"/>
    <property type="match status" value="1"/>
</dbReference>
<name>A0A4Y5ZPZ8_9ENTR</name>
<dbReference type="PANTHER" id="PTHR12526:SF638">
    <property type="entry name" value="SPORE COAT PROTEIN SA"/>
    <property type="match status" value="1"/>
</dbReference>
<dbReference type="EMBL" id="CP041054">
    <property type="protein sequence ID" value="QDE47854.1"/>
    <property type="molecule type" value="Genomic_DNA"/>
</dbReference>
<dbReference type="Pfam" id="PF13692">
    <property type="entry name" value="Glyco_trans_1_4"/>
    <property type="match status" value="1"/>
</dbReference>
<dbReference type="SUPFAM" id="SSF53756">
    <property type="entry name" value="UDP-Glycosyltransferase/glycogen phosphorylase"/>
    <property type="match status" value="1"/>
</dbReference>
<keyword evidence="1" id="KW-0808">Transferase</keyword>